<evidence type="ECO:0000256" key="2">
    <source>
        <dbReference type="ARBA" id="ARBA00022741"/>
    </source>
</evidence>
<evidence type="ECO:0000256" key="6">
    <source>
        <dbReference type="ARBA" id="ARBA00023204"/>
    </source>
</evidence>
<dbReference type="GO" id="GO:0030983">
    <property type="term" value="F:mismatched DNA binding"/>
    <property type="evidence" value="ECO:0007669"/>
    <property type="project" value="InterPro"/>
</dbReference>
<dbReference type="Gene3D" id="3.40.50.300">
    <property type="entry name" value="P-loop containing nucleotide triphosphate hydrolases"/>
    <property type="match status" value="1"/>
</dbReference>
<dbReference type="InterPro" id="IPR016151">
    <property type="entry name" value="DNA_mismatch_repair_MutS_N"/>
</dbReference>
<dbReference type="AlphaFoldDB" id="A0A6C0B1L7"/>
<protein>
    <recommendedName>
        <fullName evidence="10">DNA mismatch repair proteins mutS family domain-containing protein</fullName>
    </recommendedName>
</protein>
<dbReference type="InterPro" id="IPR036187">
    <property type="entry name" value="DNA_mismatch_repair_MutS_sf"/>
</dbReference>
<dbReference type="SUPFAM" id="SSF48334">
    <property type="entry name" value="DNA repair protein MutS, domain III"/>
    <property type="match status" value="1"/>
</dbReference>
<dbReference type="InterPro" id="IPR017261">
    <property type="entry name" value="DNA_mismatch_repair_MutS/MSH"/>
</dbReference>
<dbReference type="InterPro" id="IPR000432">
    <property type="entry name" value="DNA_mismatch_repair_MutS_C"/>
</dbReference>
<dbReference type="GO" id="GO:0006298">
    <property type="term" value="P:mismatch repair"/>
    <property type="evidence" value="ECO:0007669"/>
    <property type="project" value="InterPro"/>
</dbReference>
<dbReference type="GO" id="GO:0140664">
    <property type="term" value="F:ATP-dependent DNA damage sensor activity"/>
    <property type="evidence" value="ECO:0007669"/>
    <property type="project" value="InterPro"/>
</dbReference>
<accession>A0A6C0B1L7</accession>
<dbReference type="SMART" id="SM00534">
    <property type="entry name" value="MUTSac"/>
    <property type="match status" value="1"/>
</dbReference>
<feature type="domain" description="DNA mismatch repair proteins mutS family" evidence="8">
    <location>
        <begin position="720"/>
        <end position="910"/>
    </location>
</feature>
<dbReference type="SUPFAM" id="SSF55271">
    <property type="entry name" value="DNA repair protein MutS, domain I"/>
    <property type="match status" value="1"/>
</dbReference>
<keyword evidence="3" id="KW-0227">DNA damage</keyword>
<dbReference type="InterPro" id="IPR036678">
    <property type="entry name" value="MutS_con_dom_sf"/>
</dbReference>
<dbReference type="Gene3D" id="3.40.1170.10">
    <property type="entry name" value="DNA repair protein MutS, domain I"/>
    <property type="match status" value="1"/>
</dbReference>
<comment type="similarity">
    <text evidence="1">Belongs to the DNA mismatch repair MutS family.</text>
</comment>
<organism evidence="9">
    <name type="scientific">viral metagenome</name>
    <dbReference type="NCBI Taxonomy" id="1070528"/>
    <lineage>
        <taxon>unclassified sequences</taxon>
        <taxon>metagenomes</taxon>
        <taxon>organismal metagenomes</taxon>
    </lineage>
</organism>
<evidence type="ECO:0000259" key="8">
    <source>
        <dbReference type="SMART" id="SM00534"/>
    </source>
</evidence>
<dbReference type="SUPFAM" id="SSF52540">
    <property type="entry name" value="P-loop containing nucleoside triphosphate hydrolases"/>
    <property type="match status" value="1"/>
</dbReference>
<dbReference type="GO" id="GO:0005524">
    <property type="term" value="F:ATP binding"/>
    <property type="evidence" value="ECO:0007669"/>
    <property type="project" value="UniProtKB-KW"/>
</dbReference>
<evidence type="ECO:0000256" key="5">
    <source>
        <dbReference type="ARBA" id="ARBA00023125"/>
    </source>
</evidence>
<sequence>MALVKDYLDKTKQYIEEYGKNTLVLMQVGAFFEVYGLQNKNTGEVVGSEIQQFSTLCDLNIADKKICVGKDNVIMAGFSHYMIDKYLKRLQECGFTVIVFTQDEQHKNSTQTTRSLNGIYSPGTYFSLESTTSITNNTTCIWIHVTNELIQREKQMYMGIANIDIYTGKTTIFEYKEQYMMNPTTFDDLERFISIHQPSEVIFIGNILEKDMDTILHYGNIQCKCIHKISTFDGTSENSKRVSNCEKQTFQKTILETFYTVHDFNIFYEQFYENTIATQAFCYLLDFIYQHNPNLVKKVEEPIFDNHGERLILANHSLKQLNIIEDGTYSGKYSSVEKMLNMCSTPMGKRKFTRNLLHPTTNCDYLNEEYNITEHILTNFSTAQTQIKQRLTFMKDLSKISRQLMMKKISPKTLYQFYNNVKLNQELYDTLMKDRTILSYIEKRLGKDASSKIQEQCDEIIQFMDERLLLPLCEDIDVIQNFETNFIKHGVDDELDNKKQLYLEACNKLETIRQYLSKIIASQEKKSKNGTDHVKLHETEKNSFSLLATKRRCKYLLDIIQKTYTNDEKQNGIQLEYIASEDGTEKKIFTIKLFDNLFFSNQTASNDSIYNQDITELCKLISSIKIQMKDLITSAFHKVVIEMEQFQVSINNIIEFITAVDMIFTKAHIARTYHYCKPSIQGSSDKSFVDAKNLRHCLIEHLQQNELYVSNDIHLGNEEVDGILLYGTNAVGKTSFIRALGIAVIMAQAGLYVPCSAFTFFPYQTIFTRILGNDNMFKNLSSFAVEMYELRTILRLANENSMVLGDELCSGTESISATSIFVAGIQQLHAKKSSFIFATHLHEIIHYEELTALNTVQLKHMAVVYDRERDLLLYDRKIKSGPGNNMYGLEVCKSLHLPSDFIEAAHQIRMKYHPVSESLLSLKPSHFNSQKIVGLCEMCGNERGKETHHLQHQMIAGEDGYIQTNNTPFHKDHAANLLSLCEKCHESMHKEKKSMHKKVKTTKGTIVMNINI</sequence>
<evidence type="ECO:0000256" key="3">
    <source>
        <dbReference type="ARBA" id="ARBA00022763"/>
    </source>
</evidence>
<dbReference type="Pfam" id="PF05192">
    <property type="entry name" value="MutS_III"/>
    <property type="match status" value="1"/>
</dbReference>
<name>A0A6C0B1L7_9ZZZZ</name>
<dbReference type="PANTHER" id="PTHR11361:SF34">
    <property type="entry name" value="DNA MISMATCH REPAIR PROTEIN MSH1, MITOCHONDRIAL"/>
    <property type="match status" value="1"/>
</dbReference>
<evidence type="ECO:0000256" key="4">
    <source>
        <dbReference type="ARBA" id="ARBA00022840"/>
    </source>
</evidence>
<keyword evidence="5" id="KW-0238">DNA-binding</keyword>
<feature type="domain" description="DNA mismatch repair protein MutS core" evidence="7">
    <location>
        <begin position="331"/>
        <end position="702"/>
    </location>
</feature>
<proteinExistence type="inferred from homology"/>
<keyword evidence="4" id="KW-0067">ATP-binding</keyword>
<dbReference type="InterPro" id="IPR007695">
    <property type="entry name" value="DNA_mismatch_repair_MutS-lik_N"/>
</dbReference>
<evidence type="ECO:0000313" key="9">
    <source>
        <dbReference type="EMBL" id="QHS85353.1"/>
    </source>
</evidence>
<dbReference type="PANTHER" id="PTHR11361">
    <property type="entry name" value="DNA MISMATCH REPAIR PROTEIN MUTS FAMILY MEMBER"/>
    <property type="match status" value="1"/>
</dbReference>
<dbReference type="EMBL" id="MN739042">
    <property type="protein sequence ID" value="QHS85353.1"/>
    <property type="molecule type" value="Genomic_DNA"/>
</dbReference>
<dbReference type="InterPro" id="IPR045076">
    <property type="entry name" value="MutS"/>
</dbReference>
<dbReference type="InterPro" id="IPR027417">
    <property type="entry name" value="P-loop_NTPase"/>
</dbReference>
<keyword evidence="2" id="KW-0547">Nucleotide-binding</keyword>
<dbReference type="InterPro" id="IPR007696">
    <property type="entry name" value="DNA_mismatch_repair_MutS_core"/>
</dbReference>
<dbReference type="PIRSF" id="PIRSF037677">
    <property type="entry name" value="DNA_mis_repair_Msh6"/>
    <property type="match status" value="1"/>
</dbReference>
<evidence type="ECO:0000259" key="7">
    <source>
        <dbReference type="SMART" id="SM00533"/>
    </source>
</evidence>
<evidence type="ECO:0008006" key="10">
    <source>
        <dbReference type="Google" id="ProtNLM"/>
    </source>
</evidence>
<evidence type="ECO:0000256" key="1">
    <source>
        <dbReference type="ARBA" id="ARBA00006271"/>
    </source>
</evidence>
<dbReference type="SUPFAM" id="SSF53150">
    <property type="entry name" value="DNA repair protein MutS, domain II"/>
    <property type="match status" value="1"/>
</dbReference>
<dbReference type="SMART" id="SM00533">
    <property type="entry name" value="MUTSd"/>
    <property type="match status" value="1"/>
</dbReference>
<dbReference type="Pfam" id="PF01624">
    <property type="entry name" value="MutS_I"/>
    <property type="match status" value="1"/>
</dbReference>
<dbReference type="Gene3D" id="1.10.1420.10">
    <property type="match status" value="1"/>
</dbReference>
<reference evidence="9" key="1">
    <citation type="journal article" date="2020" name="Nature">
        <title>Giant virus diversity and host interactions through global metagenomics.</title>
        <authorList>
            <person name="Schulz F."/>
            <person name="Roux S."/>
            <person name="Paez-Espino D."/>
            <person name="Jungbluth S."/>
            <person name="Walsh D.A."/>
            <person name="Denef V.J."/>
            <person name="McMahon K.D."/>
            <person name="Konstantinidis K.T."/>
            <person name="Eloe-Fadrosh E.A."/>
            <person name="Kyrpides N.C."/>
            <person name="Woyke T."/>
        </authorList>
    </citation>
    <scope>NUCLEOTIDE SEQUENCE</scope>
    <source>
        <strain evidence="9">GVMAG-M-3300009182-78</strain>
    </source>
</reference>
<dbReference type="Pfam" id="PF00488">
    <property type="entry name" value="MutS_V"/>
    <property type="match status" value="1"/>
</dbReference>
<keyword evidence="6" id="KW-0234">DNA repair</keyword>